<evidence type="ECO:0000313" key="2">
    <source>
        <dbReference type="EMBL" id="KAB8217562.1"/>
    </source>
</evidence>
<feature type="chain" id="PRO_5025056668" description="Secreted protein" evidence="1">
    <location>
        <begin position="23"/>
        <end position="120"/>
    </location>
</feature>
<evidence type="ECO:0000313" key="3">
    <source>
        <dbReference type="Proteomes" id="UP000326799"/>
    </source>
</evidence>
<evidence type="ECO:0008006" key="4">
    <source>
        <dbReference type="Google" id="ProtNLM"/>
    </source>
</evidence>
<protein>
    <recommendedName>
        <fullName evidence="4">Secreted protein</fullName>
    </recommendedName>
</protein>
<proteinExistence type="predicted"/>
<accession>A0A5N6EIY4</accession>
<dbReference type="AlphaFoldDB" id="A0A5N6EIY4"/>
<evidence type="ECO:0000256" key="1">
    <source>
        <dbReference type="SAM" id="SignalP"/>
    </source>
</evidence>
<sequence>MHRNPLTFLCSLFSFFGGFFSATHLIGPRCCLSIGPCNMTLVDLGTRIARESPFNAREDIPNLWCGMLGERHVSPCTYCKGCVHFSISFLSLYLSRLYIFILTPSCFCFGSGTCTLRRQA</sequence>
<gene>
    <name evidence="2" type="ORF">BDV33DRAFT_176997</name>
</gene>
<keyword evidence="3" id="KW-1185">Reference proteome</keyword>
<dbReference type="EMBL" id="ML733462">
    <property type="protein sequence ID" value="KAB8217562.1"/>
    <property type="molecule type" value="Genomic_DNA"/>
</dbReference>
<name>A0A5N6EIY4_9EURO</name>
<keyword evidence="1" id="KW-0732">Signal</keyword>
<reference evidence="2 3" key="1">
    <citation type="submission" date="2019-04" db="EMBL/GenBank/DDBJ databases">
        <title>Fungal friends and foes A comparative genomics study of 23 Aspergillus species from section Flavi.</title>
        <authorList>
            <consortium name="DOE Joint Genome Institute"/>
            <person name="Kjaerbolling I."/>
            <person name="Vesth T.C."/>
            <person name="Frisvad J.C."/>
            <person name="Nybo J.L."/>
            <person name="Theobald S."/>
            <person name="Kildgaard S."/>
            <person name="Petersen T.I."/>
            <person name="Kuo A."/>
            <person name="Sato A."/>
            <person name="Lyhne E.K."/>
            <person name="Kogle M.E."/>
            <person name="Wiebenga A."/>
            <person name="Kun R.S."/>
            <person name="Lubbers R.J."/>
            <person name="Makela M.R."/>
            <person name="Barry K."/>
            <person name="Chovatia M."/>
            <person name="Clum A."/>
            <person name="Daum C."/>
            <person name="Haridas S."/>
            <person name="He G."/>
            <person name="LaButti K."/>
            <person name="Lipzen A."/>
            <person name="Mondo S."/>
            <person name="Pangilinan J."/>
            <person name="Riley R."/>
            <person name="Salamov A."/>
            <person name="Simmons B.A."/>
            <person name="Magnuson J.K."/>
            <person name="Henrissat B."/>
            <person name="Mortensen U.H."/>
            <person name="Larsen T.O."/>
            <person name="De vries R.P."/>
            <person name="Grigoriev I.V."/>
            <person name="Machida M."/>
            <person name="Baker S.E."/>
            <person name="Andersen M.R."/>
        </authorList>
    </citation>
    <scope>NUCLEOTIDE SEQUENCE [LARGE SCALE GENOMIC DNA]</scope>
    <source>
        <strain evidence="2 3">CBS 126849</strain>
    </source>
</reference>
<dbReference type="Proteomes" id="UP000326799">
    <property type="component" value="Unassembled WGS sequence"/>
</dbReference>
<organism evidence="2 3">
    <name type="scientific">Aspergillus novoparasiticus</name>
    <dbReference type="NCBI Taxonomy" id="986946"/>
    <lineage>
        <taxon>Eukaryota</taxon>
        <taxon>Fungi</taxon>
        <taxon>Dikarya</taxon>
        <taxon>Ascomycota</taxon>
        <taxon>Pezizomycotina</taxon>
        <taxon>Eurotiomycetes</taxon>
        <taxon>Eurotiomycetidae</taxon>
        <taxon>Eurotiales</taxon>
        <taxon>Aspergillaceae</taxon>
        <taxon>Aspergillus</taxon>
        <taxon>Aspergillus subgen. Circumdati</taxon>
    </lineage>
</organism>
<feature type="signal peptide" evidence="1">
    <location>
        <begin position="1"/>
        <end position="22"/>
    </location>
</feature>